<dbReference type="Proteomes" id="UP000594454">
    <property type="component" value="Chromosome 2"/>
</dbReference>
<gene>
    <name evidence="1" type="ORF">HERILL_LOCUS4946</name>
</gene>
<sequence>MKKPLPLRSKFRDFMKLLLTCIQFNDEKLSDEEREKKIHLFQMLLLAHMEKLKQKSLDAEPVKWRKSEVDSAIVEAPYEKESGGDYKPIEIAIDTEADSLRDFFTDFFLQIPKELCINSLNLVQTTYLIEEMDITALNEISQGNFDNLLTTTMLVEGKEYKIKKFKLQDTKYGTRLAIFFEEGGYYFLPQRFSENIKSRKQVKELDQIDHHYFIFEGKDEARGGFLKLKFVQKDQ</sequence>
<reference evidence="1 2" key="1">
    <citation type="submission" date="2020-11" db="EMBL/GenBank/DDBJ databases">
        <authorList>
            <person name="Wallbank WR R."/>
            <person name="Pardo Diaz C."/>
            <person name="Kozak K."/>
            <person name="Martin S."/>
            <person name="Jiggins C."/>
            <person name="Moest M."/>
            <person name="Warren A I."/>
            <person name="Generalovic N T."/>
            <person name="Byers J.R.P. K."/>
            <person name="Montejo-Kovacevich G."/>
            <person name="Yen C E."/>
        </authorList>
    </citation>
    <scope>NUCLEOTIDE SEQUENCE [LARGE SCALE GENOMIC DNA]</scope>
</reference>
<protein>
    <submittedName>
        <fullName evidence="1">Uncharacterized protein</fullName>
    </submittedName>
</protein>
<proteinExistence type="predicted"/>
<dbReference type="OrthoDB" id="8074415at2759"/>
<dbReference type="InParanoid" id="A0A7R8UJ78"/>
<evidence type="ECO:0000313" key="1">
    <source>
        <dbReference type="EMBL" id="CAD7081860.1"/>
    </source>
</evidence>
<dbReference type="EMBL" id="LR899010">
    <property type="protein sequence ID" value="CAD7081860.1"/>
    <property type="molecule type" value="Genomic_DNA"/>
</dbReference>
<name>A0A7R8UJ78_HERIL</name>
<evidence type="ECO:0000313" key="2">
    <source>
        <dbReference type="Proteomes" id="UP000594454"/>
    </source>
</evidence>
<organism evidence="1 2">
    <name type="scientific">Hermetia illucens</name>
    <name type="common">Black soldier fly</name>
    <dbReference type="NCBI Taxonomy" id="343691"/>
    <lineage>
        <taxon>Eukaryota</taxon>
        <taxon>Metazoa</taxon>
        <taxon>Ecdysozoa</taxon>
        <taxon>Arthropoda</taxon>
        <taxon>Hexapoda</taxon>
        <taxon>Insecta</taxon>
        <taxon>Pterygota</taxon>
        <taxon>Neoptera</taxon>
        <taxon>Endopterygota</taxon>
        <taxon>Diptera</taxon>
        <taxon>Brachycera</taxon>
        <taxon>Stratiomyomorpha</taxon>
        <taxon>Stratiomyidae</taxon>
        <taxon>Hermetiinae</taxon>
        <taxon>Hermetia</taxon>
    </lineage>
</organism>
<dbReference type="AlphaFoldDB" id="A0A7R8UJ78"/>
<accession>A0A7R8UJ78</accession>
<keyword evidence="2" id="KW-1185">Reference proteome</keyword>